<feature type="compositionally biased region" description="Basic and acidic residues" evidence="1">
    <location>
        <begin position="140"/>
        <end position="152"/>
    </location>
</feature>
<dbReference type="EMBL" id="MN739301">
    <property type="protein sequence ID" value="QHS97656.1"/>
    <property type="molecule type" value="Genomic_DNA"/>
</dbReference>
<evidence type="ECO:0000256" key="1">
    <source>
        <dbReference type="SAM" id="MobiDB-lite"/>
    </source>
</evidence>
<evidence type="ECO:0000313" key="3">
    <source>
        <dbReference type="EMBL" id="QHS97656.1"/>
    </source>
</evidence>
<accession>A0A6C0BZN2</accession>
<organism evidence="3">
    <name type="scientific">viral metagenome</name>
    <dbReference type="NCBI Taxonomy" id="1070528"/>
    <lineage>
        <taxon>unclassified sequences</taxon>
        <taxon>metagenomes</taxon>
        <taxon>organismal metagenomes</taxon>
    </lineage>
</organism>
<dbReference type="AlphaFoldDB" id="A0A6C0BZN2"/>
<sequence length="183" mass="19994">MGAGTSSTYMVSLVALSVAILYLAWRSGQIQKELHELKAAMEATVSLHEIEDQLLPAIDTLEQDIMNLKRDVYTPKRGCQMTEPASDNCSNVFSEAFPDISLLMGMQHLIGGAYVPGGPSVATHVTETPTARFILSTDESLREMSPRENAHSEEEELASNGGIREVEGDEGVYCAQDDYNPEL</sequence>
<evidence type="ECO:0000256" key="2">
    <source>
        <dbReference type="SAM" id="Phobius"/>
    </source>
</evidence>
<reference evidence="3" key="1">
    <citation type="journal article" date="2020" name="Nature">
        <title>Giant virus diversity and host interactions through global metagenomics.</title>
        <authorList>
            <person name="Schulz F."/>
            <person name="Roux S."/>
            <person name="Paez-Espino D."/>
            <person name="Jungbluth S."/>
            <person name="Walsh D.A."/>
            <person name="Denef V.J."/>
            <person name="McMahon K.D."/>
            <person name="Konstantinidis K.T."/>
            <person name="Eloe-Fadrosh E.A."/>
            <person name="Kyrpides N.C."/>
            <person name="Woyke T."/>
        </authorList>
    </citation>
    <scope>NUCLEOTIDE SEQUENCE</scope>
    <source>
        <strain evidence="3">GVMAG-M-3300020182-33</strain>
    </source>
</reference>
<name>A0A6C0BZN2_9ZZZZ</name>
<keyword evidence="2" id="KW-1133">Transmembrane helix</keyword>
<feature type="region of interest" description="Disordered" evidence="1">
    <location>
        <begin position="140"/>
        <end position="183"/>
    </location>
</feature>
<proteinExistence type="predicted"/>
<keyword evidence="2" id="KW-0812">Transmembrane</keyword>
<protein>
    <submittedName>
        <fullName evidence="3">Uncharacterized protein</fullName>
    </submittedName>
</protein>
<keyword evidence="2" id="KW-0472">Membrane</keyword>
<feature type="transmembrane region" description="Helical" evidence="2">
    <location>
        <begin position="6"/>
        <end position="25"/>
    </location>
</feature>